<feature type="coiled-coil region" evidence="2">
    <location>
        <begin position="730"/>
        <end position="757"/>
    </location>
</feature>
<accession>A0A504Z7V9</accession>
<dbReference type="AlphaFoldDB" id="A0A504Z7V9"/>
<reference evidence="4 5" key="1">
    <citation type="submission" date="2019-04" db="EMBL/GenBank/DDBJ databases">
        <title>Annotation for the trematode Fasciola gigantica.</title>
        <authorList>
            <person name="Choi Y.-J."/>
        </authorList>
    </citation>
    <scope>NUCLEOTIDE SEQUENCE [LARGE SCALE GENOMIC DNA]</scope>
    <source>
        <strain evidence="4">Uganda_cow_1</strain>
    </source>
</reference>
<keyword evidence="1 2" id="KW-0175">Coiled coil</keyword>
<sequence>MNQADSPQGDTSDENSLHRVFSGHDQSHTPNHRDSSKDESDNQSDTEETGKQQETINYDELLIAMPDLRYEKSEDSDSSIESPNVDPDASDRLVSTIGATSVIDALEQLSYQRKSTATEVAYLKHRYLKLCSCLAMSRDGEFDLLQHAKRLTIELESLHEELAKADTYPENYNTQADQLRMQLLQAENQRLEREEHCDELSYILEGLQEEKKMLQREYDRLPKEEETKHLRRQLEQSIEELKLENSKKTGETRQLIQTLKDAQEALNEEMKLSEDAKQKVDSLNNELNEQKLIPLHYARESDKVAKQLDEARKLRVESTEEYGLLREEFNNLDALRIKLEIESAKLDGQSAKKQRRIFDMQTQYDAVNSQLEMKQQKATELALERTEAELRMNHLMNERALLHDRVKRLTRERDEAVRDNRKAEYGLQAIKDAVKFAKMQRVEKRAACTKFKMQGLHKDVEEKRRKLLAEVVALQGAVLQQSGLSEAEQTRVRKIMADQNQMNLELGDLRIETVELARLAAIKADEREQKSRDFRAASSRYTRIVDEIKTKKLQIQEYEKSLRETLRHSRDFATLYDAIKEERSNCMSLIQLAQQRMQEMQEKMRICTNEVQILRENFKQKDLQIGRLRNRYKISVTDRDGLRSELSKQDCLERELESRKEQLIMEIESHNREIFRSKQTMMNVTEDMTRVLQLRNDRAVQLIERNEELCVLQEKSRILEQTQVNGESELSKLNEQLQWLRQERQDLERSNQLYKKSVTHRRELEGELTSRQIQLAVCKDRVTRLEKAAIDPTLPVIDSETNEPVCLDLAQVSRNQMATIPTSLVKPRVRELAGKDMDPAEIRSKMDSIQCQLLVKEHKLLELDMLLKAVNRLVEKLESRAVLDKEITLQWAKQMNDRKTDVKQTSKKLKSNTAEMAMLMAIAFKLEQKVQERRCQLAQCCKRMESGEVPCDEFEKAWKRYERRKNQKPLHVWEEYVYEDSWTTAEERPNAYLAQLEFEKCSPQVKDAPPNTEETITKLLVLRTTHGPVPFGAHAPFRPTGPSANMRHFRKPKLPELET</sequence>
<evidence type="ECO:0000256" key="2">
    <source>
        <dbReference type="SAM" id="Coils"/>
    </source>
</evidence>
<organism evidence="4 5">
    <name type="scientific">Fasciola gigantica</name>
    <name type="common">Giant liver fluke</name>
    <dbReference type="NCBI Taxonomy" id="46835"/>
    <lineage>
        <taxon>Eukaryota</taxon>
        <taxon>Metazoa</taxon>
        <taxon>Spiralia</taxon>
        <taxon>Lophotrochozoa</taxon>
        <taxon>Platyhelminthes</taxon>
        <taxon>Trematoda</taxon>
        <taxon>Digenea</taxon>
        <taxon>Plagiorchiida</taxon>
        <taxon>Echinostomata</taxon>
        <taxon>Echinostomatoidea</taxon>
        <taxon>Fasciolidae</taxon>
        <taxon>Fasciola</taxon>
    </lineage>
</organism>
<protein>
    <submittedName>
        <fullName evidence="4">Coiled-coil domain-containing protein</fullName>
    </submittedName>
</protein>
<name>A0A504Z7V9_FASGI</name>
<evidence type="ECO:0000313" key="5">
    <source>
        <dbReference type="Proteomes" id="UP000316759"/>
    </source>
</evidence>
<gene>
    <name evidence="4" type="ORF">FGIG_00468</name>
</gene>
<dbReference type="OrthoDB" id="10262929at2759"/>
<evidence type="ECO:0000256" key="1">
    <source>
        <dbReference type="ARBA" id="ARBA00023054"/>
    </source>
</evidence>
<dbReference type="EMBL" id="SUNJ01001381">
    <property type="protein sequence ID" value="TPP66827.1"/>
    <property type="molecule type" value="Genomic_DNA"/>
</dbReference>
<keyword evidence="5" id="KW-1185">Reference proteome</keyword>
<dbReference type="GO" id="GO:0005856">
    <property type="term" value="C:cytoskeleton"/>
    <property type="evidence" value="ECO:0007669"/>
    <property type="project" value="TreeGrafter"/>
</dbReference>
<feature type="coiled-coil region" evidence="2">
    <location>
        <begin position="583"/>
        <end position="617"/>
    </location>
</feature>
<feature type="compositionally biased region" description="Basic and acidic residues" evidence="3">
    <location>
        <begin position="25"/>
        <end position="40"/>
    </location>
</feature>
<dbReference type="PANTHER" id="PTHR32083">
    <property type="entry name" value="CILIA AND FLAGELLA-ASSOCIATED PROTEIN 58-RELATED"/>
    <property type="match status" value="1"/>
</dbReference>
<proteinExistence type="predicted"/>
<dbReference type="Proteomes" id="UP000316759">
    <property type="component" value="Unassembled WGS sequence"/>
</dbReference>
<dbReference type="STRING" id="46835.A0A504Z7V9"/>
<evidence type="ECO:0000313" key="4">
    <source>
        <dbReference type="EMBL" id="TPP66827.1"/>
    </source>
</evidence>
<feature type="region of interest" description="Disordered" evidence="3">
    <location>
        <begin position="1"/>
        <end position="58"/>
    </location>
</feature>
<dbReference type="PANTHER" id="PTHR32083:SF34">
    <property type="entry name" value="COILED-COIL DOMAIN-CONTAINING PROTEIN 146"/>
    <property type="match status" value="1"/>
</dbReference>
<feature type="coiled-coil region" evidence="2">
    <location>
        <begin position="860"/>
        <end position="912"/>
    </location>
</feature>
<comment type="caution">
    <text evidence="4">The sequence shown here is derived from an EMBL/GenBank/DDBJ whole genome shotgun (WGS) entry which is preliminary data.</text>
</comment>
<feature type="coiled-coil region" evidence="2">
    <location>
        <begin position="174"/>
        <end position="293"/>
    </location>
</feature>
<feature type="compositionally biased region" description="Polar residues" evidence="3">
    <location>
        <begin position="1"/>
        <end position="10"/>
    </location>
</feature>
<evidence type="ECO:0000256" key="3">
    <source>
        <dbReference type="SAM" id="MobiDB-lite"/>
    </source>
</evidence>
<feature type="region of interest" description="Disordered" evidence="3">
    <location>
        <begin position="71"/>
        <end position="91"/>
    </location>
</feature>
<feature type="coiled-coil region" evidence="2">
    <location>
        <begin position="371"/>
        <end position="419"/>
    </location>
</feature>
<feature type="region of interest" description="Disordered" evidence="3">
    <location>
        <begin position="1034"/>
        <end position="1059"/>
    </location>
</feature>